<name>A0A9N9Q5J4_9HELO</name>
<gene>
    <name evidence="2" type="ORF">HYALB_00007075</name>
</gene>
<dbReference type="Proteomes" id="UP000701801">
    <property type="component" value="Unassembled WGS sequence"/>
</dbReference>
<reference evidence="2" key="1">
    <citation type="submission" date="2021-07" db="EMBL/GenBank/DDBJ databases">
        <authorList>
            <person name="Durling M."/>
        </authorList>
    </citation>
    <scope>NUCLEOTIDE SEQUENCE</scope>
</reference>
<feature type="signal peptide" evidence="1">
    <location>
        <begin position="1"/>
        <end position="19"/>
    </location>
</feature>
<dbReference type="OrthoDB" id="10312550at2759"/>
<sequence length="134" mass="14417">MLALTKYLCISAICGLTIAAPVSLDGTIQSLGSETVSRDITYVPGASNRHVITKRCLGKRCVKVIIRNKEGFAEGDAAKVTKRCAGYKCLEAVIISEERAVEVANKKVVTRGCLGTKCVEIIIVKEESVVEDTE</sequence>
<accession>A0A9N9Q5J4</accession>
<dbReference type="AlphaFoldDB" id="A0A9N9Q5J4"/>
<evidence type="ECO:0000313" key="3">
    <source>
        <dbReference type="Proteomes" id="UP000701801"/>
    </source>
</evidence>
<keyword evidence="1" id="KW-0732">Signal</keyword>
<proteinExistence type="predicted"/>
<feature type="chain" id="PRO_5040421749" evidence="1">
    <location>
        <begin position="20"/>
        <end position="134"/>
    </location>
</feature>
<evidence type="ECO:0000256" key="1">
    <source>
        <dbReference type="SAM" id="SignalP"/>
    </source>
</evidence>
<keyword evidence="3" id="KW-1185">Reference proteome</keyword>
<comment type="caution">
    <text evidence="2">The sequence shown here is derived from an EMBL/GenBank/DDBJ whole genome shotgun (WGS) entry which is preliminary data.</text>
</comment>
<organism evidence="2 3">
    <name type="scientific">Hymenoscyphus albidus</name>
    <dbReference type="NCBI Taxonomy" id="595503"/>
    <lineage>
        <taxon>Eukaryota</taxon>
        <taxon>Fungi</taxon>
        <taxon>Dikarya</taxon>
        <taxon>Ascomycota</taxon>
        <taxon>Pezizomycotina</taxon>
        <taxon>Leotiomycetes</taxon>
        <taxon>Helotiales</taxon>
        <taxon>Helotiaceae</taxon>
        <taxon>Hymenoscyphus</taxon>
    </lineage>
</organism>
<dbReference type="EMBL" id="CAJVRM010000156">
    <property type="protein sequence ID" value="CAG8975944.1"/>
    <property type="molecule type" value="Genomic_DNA"/>
</dbReference>
<evidence type="ECO:0000313" key="2">
    <source>
        <dbReference type="EMBL" id="CAG8975944.1"/>
    </source>
</evidence>
<protein>
    <submittedName>
        <fullName evidence="2">Uncharacterized protein</fullName>
    </submittedName>
</protein>